<evidence type="ECO:0000313" key="7">
    <source>
        <dbReference type="Ensembl" id="ENSGMOP00000049858.1"/>
    </source>
</evidence>
<dbReference type="Ensembl" id="ENSGMOT00000060075.1">
    <property type="protein sequence ID" value="ENSGMOP00000049858.1"/>
    <property type="gene ID" value="ENSGMOG00000001472.2"/>
</dbReference>
<feature type="repeat" description="RPEL" evidence="4">
    <location>
        <begin position="67"/>
        <end position="92"/>
    </location>
</feature>
<dbReference type="Proteomes" id="UP000694546">
    <property type="component" value="Chromosome 15"/>
</dbReference>
<dbReference type="Gene3D" id="6.10.140.1750">
    <property type="match status" value="1"/>
</dbReference>
<feature type="compositionally biased region" description="Polar residues" evidence="6">
    <location>
        <begin position="13"/>
        <end position="35"/>
    </location>
</feature>
<dbReference type="PROSITE" id="PS51073">
    <property type="entry name" value="RPEL"/>
    <property type="match status" value="4"/>
</dbReference>
<evidence type="ECO:0000256" key="3">
    <source>
        <dbReference type="ARBA" id="ARBA00023203"/>
    </source>
</evidence>
<comment type="similarity">
    <text evidence="1 5">Belongs to the phosphatase and actin regulator family.</text>
</comment>
<keyword evidence="2 5" id="KW-0677">Repeat</keyword>
<dbReference type="Pfam" id="PF02755">
    <property type="entry name" value="RPEL"/>
    <property type="match status" value="4"/>
</dbReference>
<feature type="repeat" description="RPEL" evidence="4">
    <location>
        <begin position="479"/>
        <end position="504"/>
    </location>
</feature>
<feature type="region of interest" description="Disordered" evidence="6">
    <location>
        <begin position="122"/>
        <end position="508"/>
    </location>
</feature>
<evidence type="ECO:0000256" key="1">
    <source>
        <dbReference type="ARBA" id="ARBA00009795"/>
    </source>
</evidence>
<dbReference type="OMA" id="GPSHKGD"/>
<feature type="compositionally biased region" description="Basic and acidic residues" evidence="6">
    <location>
        <begin position="304"/>
        <end position="314"/>
    </location>
</feature>
<feature type="compositionally biased region" description="Low complexity" evidence="6">
    <location>
        <begin position="228"/>
        <end position="246"/>
    </location>
</feature>
<feature type="region of interest" description="Disordered" evidence="6">
    <location>
        <begin position="1"/>
        <end position="39"/>
    </location>
</feature>
<evidence type="ECO:0000256" key="2">
    <source>
        <dbReference type="ARBA" id="ARBA00022737"/>
    </source>
</evidence>
<organism evidence="7 8">
    <name type="scientific">Gadus morhua</name>
    <name type="common">Atlantic cod</name>
    <dbReference type="NCBI Taxonomy" id="8049"/>
    <lineage>
        <taxon>Eukaryota</taxon>
        <taxon>Metazoa</taxon>
        <taxon>Chordata</taxon>
        <taxon>Craniata</taxon>
        <taxon>Vertebrata</taxon>
        <taxon>Euteleostomi</taxon>
        <taxon>Actinopterygii</taxon>
        <taxon>Neopterygii</taxon>
        <taxon>Teleostei</taxon>
        <taxon>Neoteleostei</taxon>
        <taxon>Acanthomorphata</taxon>
        <taxon>Zeiogadaria</taxon>
        <taxon>Gadariae</taxon>
        <taxon>Gadiformes</taxon>
        <taxon>Gadoidei</taxon>
        <taxon>Gadidae</taxon>
        <taxon>Gadus</taxon>
    </lineage>
</organism>
<dbReference type="PANTHER" id="PTHR12751:SF5">
    <property type="entry name" value="PHOSPHATASE AND ACTIN REGULATOR 2"/>
    <property type="match status" value="1"/>
</dbReference>
<dbReference type="Gene3D" id="6.10.140.2130">
    <property type="match status" value="1"/>
</dbReference>
<evidence type="ECO:0000256" key="5">
    <source>
        <dbReference type="RuleBase" id="RU301113"/>
    </source>
</evidence>
<name>A0A8C5BR98_GADMO</name>
<keyword evidence="3 5" id="KW-0009">Actin-binding</keyword>
<dbReference type="InterPro" id="IPR004018">
    <property type="entry name" value="RPEL_repeat"/>
</dbReference>
<evidence type="ECO:0000256" key="6">
    <source>
        <dbReference type="SAM" id="MobiDB-lite"/>
    </source>
</evidence>
<dbReference type="PANTHER" id="PTHR12751">
    <property type="entry name" value="PHOSPHATASE AND ACTIN REGULATOR PHACTR"/>
    <property type="match status" value="1"/>
</dbReference>
<dbReference type="GeneTree" id="ENSGT00940000157628"/>
<feature type="compositionally biased region" description="Low complexity" evidence="6">
    <location>
        <begin position="318"/>
        <end position="338"/>
    </location>
</feature>
<reference evidence="7" key="1">
    <citation type="submission" date="2025-08" db="UniProtKB">
        <authorList>
            <consortium name="Ensembl"/>
        </authorList>
    </citation>
    <scope>IDENTIFICATION</scope>
</reference>
<evidence type="ECO:0000256" key="4">
    <source>
        <dbReference type="PROSITE-ProRule" id="PRU00401"/>
    </source>
</evidence>
<dbReference type="GO" id="GO:0003779">
    <property type="term" value="F:actin binding"/>
    <property type="evidence" value="ECO:0007669"/>
    <property type="project" value="UniProtKB-KW"/>
</dbReference>
<comment type="subunit">
    <text evidence="5">Binds PPP1CA and actin.</text>
</comment>
<accession>A0A8C5BR98</accession>
<keyword evidence="8" id="KW-1185">Reference proteome</keyword>
<sequence length="636" mass="68152">MEHAADGLEKSALSPTNCDVVVSNASPTQNASGLRQQRGKLSSLGKLFKPWKWRKKKTSDKFEDLTKVLERKISTRQTREELIKKGVLIVDQEADTNSSGVQNGHATPAPDELRVDIEAPAASLPEEQPIGPEAPEGGAERCDTKTLPKAKVMKPREVPPSKKQPSAAVPTTTKAVSGPTGTRHKAGASGLKRSTNIMTGKPGPATAAKPNPRNANTGRGPAKPSNPKKTGGVTKTTPAPSSAPRSRAAKDGGGGATQSTGTGTTRTNQRKKTSTLPPKASPETASLPGEPQGAASSKPATLPRAERRRGDKDPCSGPAPLKTKGKTPKAGAAASGLRAGAGLGAGSVERAVGTPRVNSATEETSFTAGRVPEGSAQEQEAEGGSGEGGGGAEGGEGKPATADSPAQKKPMSAEGDAPQGLSVNVESPEVTVIPDRPTDSQTSDSDSDGPILWLDEEEEDDEDDEYTNSSLASKIRRRDTLNIKLGNRPTKRDLEDKNILPRSSDAERMSLRQQIGSKLVRRLSQRPSTEELEQRNILKQKNLSEEQEAKQEIKRRLSRKLSVRPTVAELVERRILCFNEYVEVTDAKDYDRRADKPWTRLTPADKAAIRKELNEFKSREMEVHEESKHFTRFHRP</sequence>
<feature type="compositionally biased region" description="Acidic residues" evidence="6">
    <location>
        <begin position="454"/>
        <end position="466"/>
    </location>
</feature>
<reference evidence="7" key="2">
    <citation type="submission" date="2025-09" db="UniProtKB">
        <authorList>
            <consortium name="Ensembl"/>
        </authorList>
    </citation>
    <scope>IDENTIFICATION</scope>
</reference>
<dbReference type="SMART" id="SM00707">
    <property type="entry name" value="RPEL"/>
    <property type="match status" value="4"/>
</dbReference>
<proteinExistence type="inferred from homology"/>
<evidence type="ECO:0000313" key="8">
    <source>
        <dbReference type="Proteomes" id="UP000694546"/>
    </source>
</evidence>
<feature type="repeat" description="RPEL" evidence="4">
    <location>
        <begin position="517"/>
        <end position="542"/>
    </location>
</feature>
<feature type="compositionally biased region" description="Low complexity" evidence="6">
    <location>
        <begin position="257"/>
        <end position="267"/>
    </location>
</feature>
<feature type="compositionally biased region" description="Gly residues" evidence="6">
    <location>
        <begin position="383"/>
        <end position="394"/>
    </location>
</feature>
<dbReference type="AlphaFoldDB" id="A0A8C5BR98"/>
<protein>
    <recommendedName>
        <fullName evidence="5">Phosphatase and actin regulator</fullName>
    </recommendedName>
</protein>
<feature type="repeat" description="RPEL" evidence="4">
    <location>
        <begin position="555"/>
        <end position="580"/>
    </location>
</feature>
<dbReference type="GO" id="GO:0030036">
    <property type="term" value="P:actin cytoskeleton organization"/>
    <property type="evidence" value="ECO:0007669"/>
    <property type="project" value="TreeGrafter"/>
</dbReference>
<dbReference type="GO" id="GO:0004864">
    <property type="term" value="F:protein phosphatase inhibitor activity"/>
    <property type="evidence" value="ECO:0007669"/>
    <property type="project" value="UniProtKB-UniRule"/>
</dbReference>
<feature type="compositionally biased region" description="Polar residues" evidence="6">
    <location>
        <begin position="356"/>
        <end position="367"/>
    </location>
</feature>
<feature type="compositionally biased region" description="Basic and acidic residues" evidence="6">
    <location>
        <begin position="490"/>
        <end position="508"/>
    </location>
</feature>